<feature type="chain" id="PRO_5007840343" evidence="4">
    <location>
        <begin position="20"/>
        <end position="203"/>
    </location>
</feature>
<dbReference type="RefSeq" id="XP_018295222.1">
    <property type="nucleotide sequence ID" value="XM_018443409.1"/>
</dbReference>
<dbReference type="Gene3D" id="3.10.350.10">
    <property type="entry name" value="LysM domain"/>
    <property type="match status" value="2"/>
</dbReference>
<dbReference type="STRING" id="763407.A0A162UNG2"/>
<feature type="signal peptide" evidence="4">
    <location>
        <begin position="1"/>
        <end position="19"/>
    </location>
</feature>
<organism evidence="6 7">
    <name type="scientific">Phycomyces blakesleeanus (strain ATCC 8743b / DSM 1359 / FGSC 10004 / NBRC 33097 / NRRL 1555)</name>
    <dbReference type="NCBI Taxonomy" id="763407"/>
    <lineage>
        <taxon>Eukaryota</taxon>
        <taxon>Fungi</taxon>
        <taxon>Fungi incertae sedis</taxon>
        <taxon>Mucoromycota</taxon>
        <taxon>Mucoromycotina</taxon>
        <taxon>Mucoromycetes</taxon>
        <taxon>Mucorales</taxon>
        <taxon>Phycomycetaceae</taxon>
        <taxon>Phycomyces</taxon>
    </lineage>
</organism>
<dbReference type="GO" id="GO:0008061">
    <property type="term" value="F:chitin binding"/>
    <property type="evidence" value="ECO:0007669"/>
    <property type="project" value="UniProtKB-KW"/>
</dbReference>
<gene>
    <name evidence="6" type="ORF">PHYBLDRAFT_79000</name>
</gene>
<protein>
    <submittedName>
        <fullName evidence="6">Carbohydrate-binding module family 50 protein</fullName>
    </submittedName>
</protein>
<dbReference type="VEuPathDB" id="FungiDB:PHYBLDRAFT_79000"/>
<dbReference type="InParanoid" id="A0A162UNG2"/>
<dbReference type="AlphaFoldDB" id="A0A162UNG2"/>
<evidence type="ECO:0000259" key="5">
    <source>
        <dbReference type="PROSITE" id="PS51782"/>
    </source>
</evidence>
<evidence type="ECO:0000256" key="3">
    <source>
        <dbReference type="SAM" id="MobiDB-lite"/>
    </source>
</evidence>
<dbReference type="GeneID" id="29004314"/>
<dbReference type="PANTHER" id="PTHR34997">
    <property type="entry name" value="AM15"/>
    <property type="match status" value="1"/>
</dbReference>
<evidence type="ECO:0000256" key="4">
    <source>
        <dbReference type="SAM" id="SignalP"/>
    </source>
</evidence>
<dbReference type="OrthoDB" id="2281372at2759"/>
<dbReference type="CDD" id="cd00118">
    <property type="entry name" value="LysM"/>
    <property type="match status" value="2"/>
</dbReference>
<feature type="region of interest" description="Disordered" evidence="3">
    <location>
        <begin position="99"/>
        <end position="142"/>
    </location>
</feature>
<evidence type="ECO:0000313" key="6">
    <source>
        <dbReference type="EMBL" id="OAD77182.1"/>
    </source>
</evidence>
<dbReference type="SMART" id="SM00257">
    <property type="entry name" value="LysM"/>
    <property type="match status" value="2"/>
</dbReference>
<dbReference type="InterPro" id="IPR052210">
    <property type="entry name" value="LysM1-like"/>
</dbReference>
<dbReference type="PANTHER" id="PTHR34997:SF1">
    <property type="entry name" value="PEPTIDOGLYCAN-BINDING LYSIN DOMAIN"/>
    <property type="match status" value="1"/>
</dbReference>
<feature type="compositionally biased region" description="Basic residues" evidence="3">
    <location>
        <begin position="99"/>
        <end position="135"/>
    </location>
</feature>
<evidence type="ECO:0000256" key="1">
    <source>
        <dbReference type="ARBA" id="ARBA00022669"/>
    </source>
</evidence>
<evidence type="ECO:0000256" key="2">
    <source>
        <dbReference type="ARBA" id="ARBA00023026"/>
    </source>
</evidence>
<feature type="domain" description="LysM" evidence="5">
    <location>
        <begin position="28"/>
        <end position="78"/>
    </location>
</feature>
<keyword evidence="1" id="KW-0147">Chitin-binding</keyword>
<accession>A0A162UNG2</accession>
<keyword evidence="4" id="KW-0732">Signal</keyword>
<proteinExistence type="predicted"/>
<dbReference type="PROSITE" id="PS51782">
    <property type="entry name" value="LYSM"/>
    <property type="match status" value="2"/>
</dbReference>
<dbReference type="Proteomes" id="UP000077315">
    <property type="component" value="Unassembled WGS sequence"/>
</dbReference>
<reference evidence="7" key="1">
    <citation type="submission" date="2015-06" db="EMBL/GenBank/DDBJ databases">
        <title>Expansion of signal transduction pathways in fungi by whole-genome duplication.</title>
        <authorList>
            <consortium name="DOE Joint Genome Institute"/>
            <person name="Corrochano L.M."/>
            <person name="Kuo A."/>
            <person name="Marcet-Houben M."/>
            <person name="Polaino S."/>
            <person name="Salamov A."/>
            <person name="Villalobos J.M."/>
            <person name="Alvarez M.I."/>
            <person name="Avalos J."/>
            <person name="Benito E.P."/>
            <person name="Benoit I."/>
            <person name="Burger G."/>
            <person name="Camino L.P."/>
            <person name="Canovas D."/>
            <person name="Cerda-Olmedo E."/>
            <person name="Cheng J.-F."/>
            <person name="Dominguez A."/>
            <person name="Elias M."/>
            <person name="Eslava A.P."/>
            <person name="Glaser F."/>
            <person name="Grimwood J."/>
            <person name="Gutierrez G."/>
            <person name="Heitman J."/>
            <person name="Henrissat B."/>
            <person name="Iturriaga E.A."/>
            <person name="Lang B.F."/>
            <person name="Lavin J.L."/>
            <person name="Lee S."/>
            <person name="Li W."/>
            <person name="Lindquist E."/>
            <person name="Lopez-Garcia S."/>
            <person name="Luque E.M."/>
            <person name="Marcos A.T."/>
            <person name="Martin J."/>
            <person name="McCluskey K."/>
            <person name="Medina H.R."/>
            <person name="Miralles-Duran A."/>
            <person name="Miyazaki A."/>
            <person name="Munoz-Torres E."/>
            <person name="Oguiza J.A."/>
            <person name="Ohm R."/>
            <person name="Olmedo M."/>
            <person name="Orejas M."/>
            <person name="Ortiz-Castellanos L."/>
            <person name="Pisabarro A.G."/>
            <person name="Rodriguez-Romero J."/>
            <person name="Ruiz-Herrera J."/>
            <person name="Ruiz-Vazquez R."/>
            <person name="Sanz C."/>
            <person name="Schackwitz W."/>
            <person name="Schmutz J."/>
            <person name="Shahriari M."/>
            <person name="Shelest E."/>
            <person name="Silva-Franco F."/>
            <person name="Soanes D."/>
            <person name="Syed K."/>
            <person name="Tagua V.G."/>
            <person name="Talbot N.J."/>
            <person name="Thon M."/>
            <person name="De vries R.P."/>
            <person name="Wiebenga A."/>
            <person name="Yadav J.S."/>
            <person name="Braun E.L."/>
            <person name="Baker S."/>
            <person name="Garre V."/>
            <person name="Horwitz B."/>
            <person name="Torres-Martinez S."/>
            <person name="Idnurm A."/>
            <person name="Herrera-Estrella A."/>
            <person name="Gabaldon T."/>
            <person name="Grigoriev I.V."/>
        </authorList>
    </citation>
    <scope>NUCLEOTIDE SEQUENCE [LARGE SCALE GENOMIC DNA]</scope>
    <source>
        <strain evidence="7">NRRL 1555(-)</strain>
    </source>
</reference>
<feature type="domain" description="LysM" evidence="5">
    <location>
        <begin position="151"/>
        <end position="201"/>
    </location>
</feature>
<dbReference type="SUPFAM" id="SSF54106">
    <property type="entry name" value="LysM domain"/>
    <property type="match status" value="2"/>
</dbReference>
<dbReference type="InterPro" id="IPR036779">
    <property type="entry name" value="LysM_dom_sf"/>
</dbReference>
<sequence length="203" mass="22172">MKFTLIATATMALVGMVSAIHPIHSCTLLHTASSGESCKALAQKYNVSVEDLRSWNHGLTNSSEDRCLNLFPGVPYCVLASDPKVKRTLFAKRAAKTTKKSAKKTTKKAKKTTKKAKKTTKKAAKKTTKKAKSPKKASLNIANRTDPNCKKYHVVKSTDSCYSVAKVNNISLNKFYSLNLGLHHLGDHICDNLDTGKAYCVAV</sequence>
<dbReference type="EMBL" id="KV440975">
    <property type="protein sequence ID" value="OAD77182.1"/>
    <property type="molecule type" value="Genomic_DNA"/>
</dbReference>
<evidence type="ECO:0000313" key="7">
    <source>
        <dbReference type="Proteomes" id="UP000077315"/>
    </source>
</evidence>
<keyword evidence="7" id="KW-1185">Reference proteome</keyword>
<dbReference type="Pfam" id="PF01476">
    <property type="entry name" value="LysM"/>
    <property type="match status" value="2"/>
</dbReference>
<dbReference type="InterPro" id="IPR018392">
    <property type="entry name" value="LysM"/>
</dbReference>
<name>A0A162UNG2_PHYB8</name>
<keyword evidence="2" id="KW-0843">Virulence</keyword>